<name>A0A9X2YU45_9MYCO</name>
<feature type="chain" id="PRO_5040733947" description="ABC-type glycine betaine transport system substrate-binding domain-containing protein" evidence="1">
    <location>
        <begin position="22"/>
        <end position="275"/>
    </location>
</feature>
<reference evidence="3" key="1">
    <citation type="submission" date="2020-07" db="EMBL/GenBank/DDBJ databases">
        <authorList>
            <person name="Pettersson B.M.F."/>
            <person name="Behra P.R.K."/>
            <person name="Ramesh M."/>
            <person name="Das S."/>
            <person name="Dasgupta S."/>
            <person name="Kirsebom L.A."/>
        </authorList>
    </citation>
    <scope>NUCLEOTIDE SEQUENCE</scope>
    <source>
        <strain evidence="3">DSM 44615</strain>
    </source>
</reference>
<dbReference type="PROSITE" id="PS51257">
    <property type="entry name" value="PROKAR_LIPOPROTEIN"/>
    <property type="match status" value="1"/>
</dbReference>
<evidence type="ECO:0000256" key="1">
    <source>
        <dbReference type="SAM" id="SignalP"/>
    </source>
</evidence>
<reference evidence="3" key="2">
    <citation type="journal article" date="2022" name="BMC Genomics">
        <title>Comparative genome analysis of mycobacteria focusing on tRNA and non-coding RNA.</title>
        <authorList>
            <person name="Behra P.R.K."/>
            <person name="Pettersson B.M.F."/>
            <person name="Ramesh M."/>
            <person name="Das S."/>
            <person name="Dasgupta S."/>
            <person name="Kirsebom L.A."/>
        </authorList>
    </citation>
    <scope>NUCLEOTIDE SEQUENCE</scope>
    <source>
        <strain evidence="3">DSM 44615</strain>
    </source>
</reference>
<proteinExistence type="predicted"/>
<sequence length="275" mass="28687">MRRLALALVALVLSGCGGPPAPPLVTIGAHTDTESVVIAHLYAAALRNYGTATVVLPSDDPLTALDAGDVRVVPGLTGRLLQRFEPGATARAGEQVYRELLAALPEGIAAGDYAMSAQDRPALAVTEATAEARGERLSALTGRCAEVRPGKVAGVQTPSVVGTCRLPAPREFPDESALWAAIRAGRVNAAWTTTAAPAIPDDVVVLADRSALIRAENVVPLYRRNELDESQVLALNEVAGVLDTAAIAEMQQAVDDGADPARVADDWLSAHPLRD</sequence>
<evidence type="ECO:0000313" key="3">
    <source>
        <dbReference type="EMBL" id="MCV7174088.1"/>
    </source>
</evidence>
<dbReference type="InterPro" id="IPR007210">
    <property type="entry name" value="ABC_Gly_betaine_transp_sub-bd"/>
</dbReference>
<protein>
    <recommendedName>
        <fullName evidence="2">ABC-type glycine betaine transport system substrate-binding domain-containing protein</fullName>
    </recommendedName>
</protein>
<dbReference type="EMBL" id="JACKSJ010000270">
    <property type="protein sequence ID" value="MCV7174088.1"/>
    <property type="molecule type" value="Genomic_DNA"/>
</dbReference>
<dbReference type="Gene3D" id="3.40.190.10">
    <property type="entry name" value="Periplasmic binding protein-like II"/>
    <property type="match status" value="2"/>
</dbReference>
<dbReference type="GO" id="GO:0022857">
    <property type="term" value="F:transmembrane transporter activity"/>
    <property type="evidence" value="ECO:0007669"/>
    <property type="project" value="InterPro"/>
</dbReference>
<accession>A0A9X2YU45</accession>
<comment type="caution">
    <text evidence="3">The sequence shown here is derived from an EMBL/GenBank/DDBJ whole genome shotgun (WGS) entry which is preliminary data.</text>
</comment>
<feature type="signal peptide" evidence="1">
    <location>
        <begin position="1"/>
        <end position="21"/>
    </location>
</feature>
<organism evidence="3 4">
    <name type="scientific">[Mycobacterium] manitobense</name>
    <dbReference type="NCBI Taxonomy" id="190147"/>
    <lineage>
        <taxon>Bacteria</taxon>
        <taxon>Bacillati</taxon>
        <taxon>Actinomycetota</taxon>
        <taxon>Actinomycetes</taxon>
        <taxon>Mycobacteriales</taxon>
        <taxon>Mycobacteriaceae</taxon>
        <taxon>Mycolicibacterium</taxon>
    </lineage>
</organism>
<dbReference type="GO" id="GO:0043190">
    <property type="term" value="C:ATP-binding cassette (ABC) transporter complex"/>
    <property type="evidence" value="ECO:0007669"/>
    <property type="project" value="InterPro"/>
</dbReference>
<dbReference type="Proteomes" id="UP001140293">
    <property type="component" value="Unassembled WGS sequence"/>
</dbReference>
<dbReference type="AlphaFoldDB" id="A0A9X2YU45"/>
<feature type="domain" description="ABC-type glycine betaine transport system substrate-binding" evidence="2">
    <location>
        <begin position="25"/>
        <end position="133"/>
    </location>
</feature>
<evidence type="ECO:0000313" key="4">
    <source>
        <dbReference type="Proteomes" id="UP001140293"/>
    </source>
</evidence>
<keyword evidence="4" id="KW-1185">Reference proteome</keyword>
<dbReference type="SUPFAM" id="SSF53850">
    <property type="entry name" value="Periplasmic binding protein-like II"/>
    <property type="match status" value="1"/>
</dbReference>
<feature type="domain" description="ABC-type glycine betaine transport system substrate-binding" evidence="2">
    <location>
        <begin position="177"/>
        <end position="269"/>
    </location>
</feature>
<dbReference type="RefSeq" id="WP_264016259.1">
    <property type="nucleotide sequence ID" value="NZ_JACKSJ010000270.1"/>
</dbReference>
<keyword evidence="1" id="KW-0732">Signal</keyword>
<evidence type="ECO:0000259" key="2">
    <source>
        <dbReference type="Pfam" id="PF04069"/>
    </source>
</evidence>
<dbReference type="Pfam" id="PF04069">
    <property type="entry name" value="OpuAC"/>
    <property type="match status" value="2"/>
</dbReference>
<gene>
    <name evidence="3" type="ORF">H7I41_29640</name>
</gene>
<dbReference type="Gene3D" id="3.40.190.120">
    <property type="entry name" value="Osmoprotection protein (prox), domain 2"/>
    <property type="match status" value="1"/>
</dbReference>